<organism evidence="2 3">
    <name type="scientific">Cystobacter fuscus (strain ATCC 25194 / DSM 2262 / NBRC 100088 / M29)</name>
    <dbReference type="NCBI Taxonomy" id="1242864"/>
    <lineage>
        <taxon>Bacteria</taxon>
        <taxon>Pseudomonadati</taxon>
        <taxon>Myxococcota</taxon>
        <taxon>Myxococcia</taxon>
        <taxon>Myxococcales</taxon>
        <taxon>Cystobacterineae</taxon>
        <taxon>Archangiaceae</taxon>
        <taxon>Cystobacter</taxon>
    </lineage>
</organism>
<dbReference type="eggNOG" id="ENOG5033N5I">
    <property type="taxonomic scope" value="Bacteria"/>
</dbReference>
<dbReference type="OrthoDB" id="5523209at2"/>
<protein>
    <submittedName>
        <fullName evidence="2">Uncharacterized protein</fullName>
    </submittedName>
</protein>
<name>S9R5A6_CYSF2</name>
<keyword evidence="1" id="KW-0732">Signal</keyword>
<reference evidence="2" key="1">
    <citation type="submission" date="2013-05" db="EMBL/GenBank/DDBJ databases">
        <title>Genome assembly of Cystobacter fuscus DSM 2262.</title>
        <authorList>
            <person name="Sharma G."/>
            <person name="Khatri I."/>
            <person name="Kaur C."/>
            <person name="Mayilraj S."/>
            <person name="Subramanian S."/>
        </authorList>
    </citation>
    <scope>NUCLEOTIDE SEQUENCE [LARGE SCALE GENOMIC DNA]</scope>
    <source>
        <strain evidence="2">DSM 2262</strain>
    </source>
</reference>
<feature type="signal peptide" evidence="1">
    <location>
        <begin position="1"/>
        <end position="24"/>
    </location>
</feature>
<evidence type="ECO:0000313" key="2">
    <source>
        <dbReference type="EMBL" id="EPX64113.1"/>
    </source>
</evidence>
<feature type="chain" id="PRO_5004555756" evidence="1">
    <location>
        <begin position="25"/>
        <end position="147"/>
    </location>
</feature>
<evidence type="ECO:0000256" key="1">
    <source>
        <dbReference type="SAM" id="SignalP"/>
    </source>
</evidence>
<dbReference type="RefSeq" id="WP_002621430.1">
    <property type="nucleotide sequence ID" value="NZ_ANAH02000004.1"/>
</dbReference>
<evidence type="ECO:0000313" key="3">
    <source>
        <dbReference type="Proteomes" id="UP000011682"/>
    </source>
</evidence>
<keyword evidence="3" id="KW-1185">Reference proteome</keyword>
<dbReference type="EMBL" id="ANAH02000004">
    <property type="protein sequence ID" value="EPX64113.1"/>
    <property type="molecule type" value="Genomic_DNA"/>
</dbReference>
<dbReference type="Proteomes" id="UP000011682">
    <property type="component" value="Unassembled WGS sequence"/>
</dbReference>
<proteinExistence type="predicted"/>
<dbReference type="AlphaFoldDB" id="S9R5A6"/>
<sequence>MKKSTLLGFLFVLPVMMLSTSAHAFDINGTYTSENGDFVLTITSSNDSNGSFSGTYVTHYTPVGALSIPVSGTFHFVGNPNGSLVPLALTFSAVMRPDAGNWPYALVDAWSGILTQTGSISATGVRTYLPAGGSGVTSSLGSHTLGN</sequence>
<dbReference type="InterPro" id="IPR036896">
    <property type="entry name" value="Avidin-like_sf"/>
</dbReference>
<comment type="caution">
    <text evidence="2">The sequence shown here is derived from an EMBL/GenBank/DDBJ whole genome shotgun (WGS) entry which is preliminary data.</text>
</comment>
<gene>
    <name evidence="2" type="ORF">D187_005246</name>
</gene>
<dbReference type="Gene3D" id="2.40.128.30">
    <property type="entry name" value="Avidin-like"/>
    <property type="match status" value="1"/>
</dbReference>
<accession>S9R5A6</accession>